<evidence type="ECO:0000256" key="2">
    <source>
        <dbReference type="SAM" id="SignalP"/>
    </source>
</evidence>
<dbReference type="GeneID" id="68297224"/>
<feature type="compositionally biased region" description="Polar residues" evidence="1">
    <location>
        <begin position="112"/>
        <end position="125"/>
    </location>
</feature>
<evidence type="ECO:0000313" key="4">
    <source>
        <dbReference type="Proteomes" id="UP000825890"/>
    </source>
</evidence>
<name>A0A9P3CTG9_9PEZI</name>
<gene>
    <name evidence="3" type="ORF">CKM354_001164900</name>
</gene>
<evidence type="ECO:0000313" key="3">
    <source>
        <dbReference type="EMBL" id="GIZ48596.1"/>
    </source>
</evidence>
<feature type="signal peptide" evidence="2">
    <location>
        <begin position="1"/>
        <end position="19"/>
    </location>
</feature>
<reference evidence="3 4" key="1">
    <citation type="submission" date="2021-01" db="EMBL/GenBank/DDBJ databases">
        <title>Cercospora kikuchii MAFF 305040 whole genome shotgun sequence.</title>
        <authorList>
            <person name="Kashiwa T."/>
            <person name="Suzuki T."/>
        </authorList>
    </citation>
    <scope>NUCLEOTIDE SEQUENCE [LARGE SCALE GENOMIC DNA]</scope>
    <source>
        <strain evidence="3 4">MAFF 305040</strain>
    </source>
</reference>
<keyword evidence="4" id="KW-1185">Reference proteome</keyword>
<organism evidence="3 4">
    <name type="scientific">Cercospora kikuchii</name>
    <dbReference type="NCBI Taxonomy" id="84275"/>
    <lineage>
        <taxon>Eukaryota</taxon>
        <taxon>Fungi</taxon>
        <taxon>Dikarya</taxon>
        <taxon>Ascomycota</taxon>
        <taxon>Pezizomycotina</taxon>
        <taxon>Dothideomycetes</taxon>
        <taxon>Dothideomycetidae</taxon>
        <taxon>Mycosphaerellales</taxon>
        <taxon>Mycosphaerellaceae</taxon>
        <taxon>Cercospora</taxon>
    </lineage>
</organism>
<dbReference type="RefSeq" id="XP_044663083.1">
    <property type="nucleotide sequence ID" value="XM_044807148.1"/>
</dbReference>
<accession>A0A9P3CTG9</accession>
<feature type="region of interest" description="Disordered" evidence="1">
    <location>
        <begin position="99"/>
        <end position="125"/>
    </location>
</feature>
<evidence type="ECO:0000256" key="1">
    <source>
        <dbReference type="SAM" id="MobiDB-lite"/>
    </source>
</evidence>
<sequence length="380" mass="39240">MFCSIHVLTSLLAIRAVEGSVLAERHTAVPIDLQFSVPGSVFSALSNGNFLNNYLRKETQSGSNRGQSYNNLDIKQLAQGLFVIDRFLSQGPDAAARLGATFSGGPGEGKVPSTSPVNNNPGDNSIYSEYTVAGAAGPNGADGPTLFTDGVVKGLAAFAAGVLYGPRFGDGAGCNNLGPGRTDPDPRRQAAAEVFGFNLPPGFGDSTTADCDANYQEFVKPTTGPVVVVTAQVSGVEDGPYSIRGQRPDDLLLLANCVAGATGAKATSTFSTTLVWPINNPSANKTFGYDGCSTCMAGVSSRNGGVPFYEGRSTSRVQGAPDYLSEGGVKAVVSCNGMSAPQQKSKVVYTIKIKGTFTRAKGFVGALTVKKTSSVAASCK</sequence>
<dbReference type="EMBL" id="BOLY01000008">
    <property type="protein sequence ID" value="GIZ48596.1"/>
    <property type="molecule type" value="Genomic_DNA"/>
</dbReference>
<dbReference type="Proteomes" id="UP000825890">
    <property type="component" value="Unassembled WGS sequence"/>
</dbReference>
<feature type="chain" id="PRO_5040171793" evidence="2">
    <location>
        <begin position="20"/>
        <end position="380"/>
    </location>
</feature>
<protein>
    <submittedName>
        <fullName evidence="3">Uncharacterized protein</fullName>
    </submittedName>
</protein>
<dbReference type="OrthoDB" id="3648876at2759"/>
<proteinExistence type="predicted"/>
<comment type="caution">
    <text evidence="3">The sequence shown here is derived from an EMBL/GenBank/DDBJ whole genome shotgun (WGS) entry which is preliminary data.</text>
</comment>
<dbReference type="AlphaFoldDB" id="A0A9P3CTG9"/>
<keyword evidence="2" id="KW-0732">Signal</keyword>